<dbReference type="PANTHER" id="PTHR43649">
    <property type="entry name" value="ARABINOSE-BINDING PROTEIN-RELATED"/>
    <property type="match status" value="1"/>
</dbReference>
<evidence type="ECO:0000256" key="2">
    <source>
        <dbReference type="ARBA" id="ARBA00022448"/>
    </source>
</evidence>
<dbReference type="InterPro" id="IPR006059">
    <property type="entry name" value="SBP"/>
</dbReference>
<dbReference type="Proteomes" id="UP000095453">
    <property type="component" value="Unassembled WGS sequence"/>
</dbReference>
<dbReference type="Pfam" id="PF01547">
    <property type="entry name" value="SBP_bac_1"/>
    <property type="match status" value="1"/>
</dbReference>
<dbReference type="AlphaFoldDB" id="A0A173ULZ5"/>
<gene>
    <name evidence="3" type="primary">yesO_1</name>
    <name evidence="4" type="ORF">DW707_14735</name>
    <name evidence="3" type="ORF">ERS852444_02132</name>
</gene>
<reference evidence="4 6" key="2">
    <citation type="submission" date="2018-08" db="EMBL/GenBank/DDBJ databases">
        <title>A genome reference for cultivated species of the human gut microbiota.</title>
        <authorList>
            <person name="Zou Y."/>
            <person name="Xue W."/>
            <person name="Luo G."/>
        </authorList>
    </citation>
    <scope>NUCLEOTIDE SEQUENCE [LARGE SCALE GENOMIC DNA]</scope>
    <source>
        <strain evidence="4 6">AM27-11</strain>
    </source>
</reference>
<evidence type="ECO:0000313" key="3">
    <source>
        <dbReference type="EMBL" id="CUN15440.1"/>
    </source>
</evidence>
<evidence type="ECO:0000313" key="4">
    <source>
        <dbReference type="EMBL" id="RHE93299.1"/>
    </source>
</evidence>
<dbReference type="EMBL" id="CYXX01000015">
    <property type="protein sequence ID" value="CUN15440.1"/>
    <property type="molecule type" value="Genomic_DNA"/>
</dbReference>
<organism evidence="3 5">
    <name type="scientific">Roseburia inulinivorans</name>
    <dbReference type="NCBI Taxonomy" id="360807"/>
    <lineage>
        <taxon>Bacteria</taxon>
        <taxon>Bacillati</taxon>
        <taxon>Bacillota</taxon>
        <taxon>Clostridia</taxon>
        <taxon>Lachnospirales</taxon>
        <taxon>Lachnospiraceae</taxon>
        <taxon>Roseburia</taxon>
    </lineage>
</organism>
<keyword evidence="2" id="KW-0813">Transport</keyword>
<sequence length="429" mass="49377">MKKKIIYFCILLGMLTMISGCKKKENDDVVTLKFMHRWTMEPMKSATETMIKRFEEENPDIKIEVLTATNSSYKQKIKTVINSEDAPDVFCTWGDEYLNKFVREGLVLDLTDFLKESGTMNSLVESQMTAFQYEERYYGIPLKVDAKLWFYNKDIYKKLGLQPPETYSEFIEQLKTIQSAGITPIYDGNSNPYAGAHYLTTLNQKCVPEDILKSDYSLQSGEFTDPGYLQALQIYSDLHQYMNKDVAAYDWSFAYSGLINGDCALVYDQYVTVADSMEMDEQFTKEHLGVFPFPYIEGARGNQTIITGTPDGYAVSSRTKHPKEVYRFLEYMLSEENCKNYLESSYWVNARKDMCDNIQNYTDIQPLIDGMKYIRESTSTTPWIDTELDPKIAQTYVNGIQQIDTGEVTPEQLIGQIQQAAKSAKEERK</sequence>
<evidence type="ECO:0000256" key="1">
    <source>
        <dbReference type="ARBA" id="ARBA00008520"/>
    </source>
</evidence>
<dbReference type="Gene3D" id="3.40.190.10">
    <property type="entry name" value="Periplasmic binding protein-like II"/>
    <property type="match status" value="2"/>
</dbReference>
<accession>A0A173ULZ5</accession>
<dbReference type="Proteomes" id="UP000286271">
    <property type="component" value="Unassembled WGS sequence"/>
</dbReference>
<dbReference type="SUPFAM" id="SSF53850">
    <property type="entry name" value="Periplasmic binding protein-like II"/>
    <property type="match status" value="1"/>
</dbReference>
<dbReference type="PANTHER" id="PTHR43649:SF29">
    <property type="entry name" value="OSMOPROTECTIVE COMPOUNDS-BINDING PROTEIN GGTB"/>
    <property type="match status" value="1"/>
</dbReference>
<protein>
    <submittedName>
        <fullName evidence="4">Carbohydrate ABC transporter substrate-binding protein</fullName>
    </submittedName>
    <submittedName>
        <fullName evidence="3">Putative ABC transporter substrate-binding protein yesO</fullName>
    </submittedName>
</protein>
<evidence type="ECO:0000313" key="5">
    <source>
        <dbReference type="Proteomes" id="UP000095453"/>
    </source>
</evidence>
<dbReference type="RefSeq" id="WP_055169768.1">
    <property type="nucleotide sequence ID" value="NZ_CYXX01000015.1"/>
</dbReference>
<evidence type="ECO:0000313" key="6">
    <source>
        <dbReference type="Proteomes" id="UP000286271"/>
    </source>
</evidence>
<dbReference type="EMBL" id="QSKW01000030">
    <property type="protein sequence ID" value="RHE93299.1"/>
    <property type="molecule type" value="Genomic_DNA"/>
</dbReference>
<proteinExistence type="inferred from homology"/>
<dbReference type="PROSITE" id="PS51257">
    <property type="entry name" value="PROKAR_LIPOPROTEIN"/>
    <property type="match status" value="1"/>
</dbReference>
<name>A0A173ULZ5_9FIRM</name>
<reference evidence="3 5" key="1">
    <citation type="submission" date="2015-09" db="EMBL/GenBank/DDBJ databases">
        <authorList>
            <consortium name="Pathogen Informatics"/>
        </authorList>
    </citation>
    <scope>NUCLEOTIDE SEQUENCE [LARGE SCALE GENOMIC DNA]</scope>
    <source>
        <strain evidence="3 5">2789STDY5608887</strain>
    </source>
</reference>
<comment type="similarity">
    <text evidence="1">Belongs to the bacterial solute-binding protein 1 family.</text>
</comment>
<dbReference type="InterPro" id="IPR050490">
    <property type="entry name" value="Bact_solute-bd_prot1"/>
</dbReference>